<dbReference type="Gene3D" id="3.40.50.300">
    <property type="entry name" value="P-loop containing nucleotide triphosphate hydrolases"/>
    <property type="match status" value="1"/>
</dbReference>
<dbReference type="InterPro" id="IPR036627">
    <property type="entry name" value="CobW-likC_sf"/>
</dbReference>
<reference evidence="9 10" key="1">
    <citation type="submission" date="2017-02" db="EMBL/GenBank/DDBJ databases">
        <authorList>
            <person name="Peterson S.W."/>
        </authorList>
    </citation>
    <scope>NUCLEOTIDE SEQUENCE [LARGE SCALE GENOMIC DNA]</scope>
    <source>
        <strain evidence="9 10">DSM 16080</strain>
    </source>
</reference>
<evidence type="ECO:0000313" key="10">
    <source>
        <dbReference type="Proteomes" id="UP000190027"/>
    </source>
</evidence>
<dbReference type="CDD" id="cd03112">
    <property type="entry name" value="CobW-like"/>
    <property type="match status" value="1"/>
</dbReference>
<dbReference type="InterPro" id="IPR003495">
    <property type="entry name" value="CobW/HypB/UreG_nucleotide-bd"/>
</dbReference>
<organism evidence="9 10">
    <name type="scientific">Paucidesulfovibrio gracilis DSM 16080</name>
    <dbReference type="NCBI Taxonomy" id="1121449"/>
    <lineage>
        <taxon>Bacteria</taxon>
        <taxon>Pseudomonadati</taxon>
        <taxon>Thermodesulfobacteriota</taxon>
        <taxon>Desulfovibrionia</taxon>
        <taxon>Desulfovibrionales</taxon>
        <taxon>Desulfovibrionaceae</taxon>
        <taxon>Paucidesulfovibrio</taxon>
    </lineage>
</organism>
<keyword evidence="1" id="KW-0547">Nucleotide-binding</keyword>
<dbReference type="Gene3D" id="3.30.1220.10">
    <property type="entry name" value="CobW-like, C-terminal domain"/>
    <property type="match status" value="1"/>
</dbReference>
<evidence type="ECO:0000256" key="3">
    <source>
        <dbReference type="ARBA" id="ARBA00023186"/>
    </source>
</evidence>
<evidence type="ECO:0000256" key="6">
    <source>
        <dbReference type="ARBA" id="ARBA00049117"/>
    </source>
</evidence>
<accession>A0A1T4WNJ6</accession>
<dbReference type="GO" id="GO:0000166">
    <property type="term" value="F:nucleotide binding"/>
    <property type="evidence" value="ECO:0007669"/>
    <property type="project" value="UniProtKB-KW"/>
</dbReference>
<comment type="similarity">
    <text evidence="4">Belongs to the SIMIBI class G3E GTPase family. ZNG1 subfamily.</text>
</comment>
<keyword evidence="10" id="KW-1185">Reference proteome</keyword>
<comment type="function">
    <text evidence="5">Zinc chaperone that directly transfers zinc cofactor to target proteins, thereby activating them. Zinc is transferred from the CXCC motif in the GTPase domain to the zinc binding site in target proteins in a process requiring GTP hydrolysis.</text>
</comment>
<evidence type="ECO:0000256" key="4">
    <source>
        <dbReference type="ARBA" id="ARBA00034320"/>
    </source>
</evidence>
<evidence type="ECO:0000256" key="1">
    <source>
        <dbReference type="ARBA" id="ARBA00022741"/>
    </source>
</evidence>
<name>A0A1T4WNJ6_9BACT</name>
<gene>
    <name evidence="9" type="ORF">SAMN02745704_01227</name>
</gene>
<dbReference type="InterPro" id="IPR051316">
    <property type="entry name" value="Zinc-reg_GTPase_activator"/>
</dbReference>
<dbReference type="STRING" id="1121449.SAMN02745704_01227"/>
<feature type="domain" description="CobW C-terminal" evidence="8">
    <location>
        <begin position="523"/>
        <end position="602"/>
    </location>
</feature>
<dbReference type="OrthoDB" id="9808822at2"/>
<keyword evidence="3" id="KW-0143">Chaperone</keyword>
<sequence>MQLSALLPPQRQVGQFVDMHEMLMNCLLAACRDDAFKRLSGWKGMAVCPRGPMARTLKLQTRPGVFGLCAKTHEASCQDHSASFDIFYFPDPDEKLLECMSLAANHSVMQEEYRHRVRNFSAVLPWAAPFHIGRVCLALDHLETTLSLVLEAPERIITVAQDGMRTQDGQWILSPGEAEEDIPAHQLALDLYLILAASVSHSLGEPPRFLERRQRPGTARMVRQDGQSFSSASTSLFFTDILSWGTDRVTSTATVSQFQDFFWTFSDRRHMPSPFNTALLWDVHDAQRLQRCPQYAHAFDSRPRLIVLSGFLGSGKTTFLNQLLEYHAARDELVAIIQNEVGQTGVDGKLLEGDDSIIEMDEGCVCCTLAGNLSKGVAQLKEQFHPKIIVLESTGLANPFNILNELETLRPLVRLDSITTLVDAVNARHILAASDVGRDQVKAADVLLLNKCDLASEADQRELAGILQKINPRAVLVHVSHGVINPGLLYDDDPLEKTLWPAAAANKPPQHHHDHGMEGFFSRRFTFSAPLNESELLKLLEEMGSANVFRLKGIVMVRDAINARVVQFVSGRYELSDLGVPFAEESFLVAIGKDMKLGALEKLEEKYA</sequence>
<evidence type="ECO:0000259" key="7">
    <source>
        <dbReference type="Pfam" id="PF02492"/>
    </source>
</evidence>
<evidence type="ECO:0000256" key="2">
    <source>
        <dbReference type="ARBA" id="ARBA00022801"/>
    </source>
</evidence>
<dbReference type="PANTHER" id="PTHR13748">
    <property type="entry name" value="COBW-RELATED"/>
    <property type="match status" value="1"/>
</dbReference>
<dbReference type="InterPro" id="IPR011629">
    <property type="entry name" value="CobW-like_C"/>
</dbReference>
<protein>
    <submittedName>
        <fullName evidence="9">GTPase, G3E family</fullName>
    </submittedName>
</protein>
<dbReference type="EMBL" id="FUYC01000003">
    <property type="protein sequence ID" value="SKA78930.1"/>
    <property type="molecule type" value="Genomic_DNA"/>
</dbReference>
<evidence type="ECO:0000256" key="5">
    <source>
        <dbReference type="ARBA" id="ARBA00045658"/>
    </source>
</evidence>
<proteinExistence type="inferred from homology"/>
<dbReference type="SUPFAM" id="SSF90002">
    <property type="entry name" value="Hypothetical protein YjiA, C-terminal domain"/>
    <property type="match status" value="1"/>
</dbReference>
<dbReference type="GO" id="GO:0016787">
    <property type="term" value="F:hydrolase activity"/>
    <property type="evidence" value="ECO:0007669"/>
    <property type="project" value="UniProtKB-KW"/>
</dbReference>
<dbReference type="PANTHER" id="PTHR13748:SF62">
    <property type="entry name" value="COBW DOMAIN-CONTAINING PROTEIN"/>
    <property type="match status" value="1"/>
</dbReference>
<evidence type="ECO:0000313" key="9">
    <source>
        <dbReference type="EMBL" id="SKA78930.1"/>
    </source>
</evidence>
<dbReference type="RefSeq" id="WP_078716780.1">
    <property type="nucleotide sequence ID" value="NZ_FUYC01000003.1"/>
</dbReference>
<dbReference type="AlphaFoldDB" id="A0A1T4WNJ6"/>
<dbReference type="Pfam" id="PF07683">
    <property type="entry name" value="CobW_C"/>
    <property type="match status" value="1"/>
</dbReference>
<dbReference type="InterPro" id="IPR027417">
    <property type="entry name" value="P-loop_NTPase"/>
</dbReference>
<keyword evidence="2" id="KW-0378">Hydrolase</keyword>
<evidence type="ECO:0000259" key="8">
    <source>
        <dbReference type="Pfam" id="PF07683"/>
    </source>
</evidence>
<comment type="catalytic activity">
    <reaction evidence="6">
        <text>GTP + H2O = GDP + phosphate + H(+)</text>
        <dbReference type="Rhea" id="RHEA:19669"/>
        <dbReference type="ChEBI" id="CHEBI:15377"/>
        <dbReference type="ChEBI" id="CHEBI:15378"/>
        <dbReference type="ChEBI" id="CHEBI:37565"/>
        <dbReference type="ChEBI" id="CHEBI:43474"/>
        <dbReference type="ChEBI" id="CHEBI:58189"/>
    </reaction>
    <physiologicalReaction direction="left-to-right" evidence="6">
        <dbReference type="Rhea" id="RHEA:19670"/>
    </physiologicalReaction>
</comment>
<dbReference type="GO" id="GO:0005737">
    <property type="term" value="C:cytoplasm"/>
    <property type="evidence" value="ECO:0007669"/>
    <property type="project" value="TreeGrafter"/>
</dbReference>
<dbReference type="Pfam" id="PF02492">
    <property type="entry name" value="cobW"/>
    <property type="match status" value="1"/>
</dbReference>
<feature type="domain" description="CobW/HypB/UreG nucleotide-binding" evidence="7">
    <location>
        <begin position="306"/>
        <end position="475"/>
    </location>
</feature>
<dbReference type="Proteomes" id="UP000190027">
    <property type="component" value="Unassembled WGS sequence"/>
</dbReference>
<dbReference type="SUPFAM" id="SSF52540">
    <property type="entry name" value="P-loop containing nucleoside triphosphate hydrolases"/>
    <property type="match status" value="1"/>
</dbReference>